<dbReference type="InterPro" id="IPR004274">
    <property type="entry name" value="FCP1_dom"/>
</dbReference>
<dbReference type="SUPFAM" id="SSF56784">
    <property type="entry name" value="HAD-like"/>
    <property type="match status" value="1"/>
</dbReference>
<gene>
    <name evidence="2" type="ORF">BN9_007160</name>
</gene>
<dbReference type="EMBL" id="CAIX01000004">
    <property type="protein sequence ID" value="CCI39932.1"/>
    <property type="molecule type" value="Genomic_DNA"/>
</dbReference>
<dbReference type="PROSITE" id="PS50969">
    <property type="entry name" value="FCP1"/>
    <property type="match status" value="1"/>
</dbReference>
<dbReference type="InParanoid" id="A0A024FZX6"/>
<keyword evidence="3" id="KW-1185">Reference proteome</keyword>
<evidence type="ECO:0000259" key="1">
    <source>
        <dbReference type="PROSITE" id="PS50969"/>
    </source>
</evidence>
<dbReference type="SMART" id="SM00577">
    <property type="entry name" value="CPDc"/>
    <property type="match status" value="1"/>
</dbReference>
<dbReference type="CDD" id="cd07521">
    <property type="entry name" value="HAD_FCP1-like"/>
    <property type="match status" value="1"/>
</dbReference>
<dbReference type="PANTHER" id="PTHR12210">
    <property type="entry name" value="DULLARD PROTEIN PHOSPHATASE"/>
    <property type="match status" value="1"/>
</dbReference>
<dbReference type="InterPro" id="IPR011948">
    <property type="entry name" value="Dullard_phosphatase"/>
</dbReference>
<feature type="domain" description="FCP1 homology" evidence="1">
    <location>
        <begin position="1"/>
        <end position="154"/>
    </location>
</feature>
<sequence>MDECLIHSIFQHENMFRRYPLYEDSFEILTSEGERAIVNKRPGLDAFLKEAAKSFDLYVFTAGLRVYGEPILDALDPKRTIFKGRFYREDCVWRDGFYLKDLRVVREDLSRVVLVDNNLLSFVLQPRNGIPVPNFIDDANDRALESLTRVLNSLLDCDDVRPHLDHLFRVANCLAEHHLAISVNHELRN</sequence>
<proteinExistence type="predicted"/>
<dbReference type="NCBIfam" id="TIGR02251">
    <property type="entry name" value="HIF-SF_euk"/>
    <property type="match status" value="1"/>
</dbReference>
<dbReference type="GO" id="GO:0016791">
    <property type="term" value="F:phosphatase activity"/>
    <property type="evidence" value="ECO:0007669"/>
    <property type="project" value="InterPro"/>
</dbReference>
<dbReference type="OrthoDB" id="277011at2759"/>
<dbReference type="InterPro" id="IPR036412">
    <property type="entry name" value="HAD-like_sf"/>
</dbReference>
<protein>
    <recommendedName>
        <fullName evidence="1">FCP1 homology domain-containing protein</fullName>
    </recommendedName>
</protein>
<dbReference type="Proteomes" id="UP000053237">
    <property type="component" value="Unassembled WGS sequence"/>
</dbReference>
<dbReference type="STRING" id="65357.A0A024FZX6"/>
<dbReference type="AlphaFoldDB" id="A0A024FZX6"/>
<name>A0A024FZX6_9STRA</name>
<dbReference type="InterPro" id="IPR050365">
    <property type="entry name" value="TIM50"/>
</dbReference>
<evidence type="ECO:0000313" key="2">
    <source>
        <dbReference type="EMBL" id="CCI39932.1"/>
    </source>
</evidence>
<dbReference type="Gene3D" id="3.40.50.1000">
    <property type="entry name" value="HAD superfamily/HAD-like"/>
    <property type="match status" value="1"/>
</dbReference>
<reference evidence="2 3" key="1">
    <citation type="submission" date="2012-05" db="EMBL/GenBank/DDBJ databases">
        <title>Recombination and specialization in a pathogen metapopulation.</title>
        <authorList>
            <person name="Gardiner A."/>
            <person name="Kemen E."/>
            <person name="Schultz-Larsen T."/>
            <person name="MacLean D."/>
            <person name="Van Oosterhout C."/>
            <person name="Jones J.D.G."/>
        </authorList>
    </citation>
    <scope>NUCLEOTIDE SEQUENCE [LARGE SCALE GENOMIC DNA]</scope>
    <source>
        <strain evidence="2 3">Ac Nc2</strain>
    </source>
</reference>
<comment type="caution">
    <text evidence="2">The sequence shown here is derived from an EMBL/GenBank/DDBJ whole genome shotgun (WGS) entry which is preliminary data.</text>
</comment>
<evidence type="ECO:0000313" key="3">
    <source>
        <dbReference type="Proteomes" id="UP000053237"/>
    </source>
</evidence>
<dbReference type="InterPro" id="IPR023214">
    <property type="entry name" value="HAD_sf"/>
</dbReference>
<accession>A0A024FZX6</accession>
<organism evidence="2 3">
    <name type="scientific">Albugo candida</name>
    <dbReference type="NCBI Taxonomy" id="65357"/>
    <lineage>
        <taxon>Eukaryota</taxon>
        <taxon>Sar</taxon>
        <taxon>Stramenopiles</taxon>
        <taxon>Oomycota</taxon>
        <taxon>Peronosporomycetes</taxon>
        <taxon>Albuginales</taxon>
        <taxon>Albuginaceae</taxon>
        <taxon>Albugo</taxon>
    </lineage>
</organism>
<dbReference type="Pfam" id="PF03031">
    <property type="entry name" value="NIF"/>
    <property type="match status" value="1"/>
</dbReference>